<evidence type="ECO:0000256" key="1">
    <source>
        <dbReference type="ARBA" id="ARBA00000718"/>
    </source>
</evidence>
<dbReference type="PANTHER" id="PTHR35039">
    <property type="entry name" value="3-KETO-L-GULONATE-6-PHOSPHATE DECARBOXYLASE SGBH-RELATED"/>
    <property type="match status" value="1"/>
</dbReference>
<evidence type="ECO:0000256" key="4">
    <source>
        <dbReference type="ARBA" id="ARBA00023239"/>
    </source>
</evidence>
<dbReference type="EC" id="4.1.2.43" evidence="3"/>
<evidence type="ECO:0000259" key="6">
    <source>
        <dbReference type="SMART" id="SM00934"/>
    </source>
</evidence>
<feature type="domain" description="Orotidine 5'-phosphate decarboxylase" evidence="6">
    <location>
        <begin position="3"/>
        <end position="204"/>
    </location>
</feature>
<dbReference type="Gene3D" id="3.50.30.40">
    <property type="entry name" value="Ribonuclease E inhibitor RraA/RraA-like"/>
    <property type="match status" value="1"/>
</dbReference>
<dbReference type="Gene3D" id="3.20.20.70">
    <property type="entry name" value="Aldolase class I"/>
    <property type="match status" value="1"/>
</dbReference>
<comment type="catalytic activity">
    <reaction evidence="1">
        <text>D-ribulose 5-phosphate + formaldehyde = D-arabino-hex-3-ulose 6-phosphate</text>
        <dbReference type="Rhea" id="RHEA:25201"/>
        <dbReference type="ChEBI" id="CHEBI:16842"/>
        <dbReference type="ChEBI" id="CHEBI:58121"/>
        <dbReference type="ChEBI" id="CHEBI:58542"/>
        <dbReference type="EC" id="4.1.2.43"/>
    </reaction>
</comment>
<dbReference type="Pfam" id="PF00215">
    <property type="entry name" value="OMPdecase"/>
    <property type="match status" value="1"/>
</dbReference>
<dbReference type="GO" id="GO:0033982">
    <property type="term" value="F:3-dehydro-L-gulonate-6-phosphate decarboxylase activity"/>
    <property type="evidence" value="ECO:0007669"/>
    <property type="project" value="TreeGrafter"/>
</dbReference>
<dbReference type="PANTHER" id="PTHR35039:SF3">
    <property type="entry name" value="3-KETO-L-GULONATE-6-PHOSPHATE DECARBOXYLASE SGBH-RELATED"/>
    <property type="match status" value="1"/>
</dbReference>
<dbReference type="InterPro" id="IPR036704">
    <property type="entry name" value="RraA/RraA-like_sf"/>
</dbReference>
<evidence type="ECO:0000313" key="7">
    <source>
        <dbReference type="EMBL" id="WNY23530.1"/>
    </source>
</evidence>
<protein>
    <recommendedName>
        <fullName evidence="3">3-hexulose-6-phosphate synthase</fullName>
        <ecNumber evidence="3">4.1.2.43</ecNumber>
    </recommendedName>
</protein>
<evidence type="ECO:0000256" key="3">
    <source>
        <dbReference type="ARBA" id="ARBA00012890"/>
    </source>
</evidence>
<dbReference type="SMART" id="SM00934">
    <property type="entry name" value="OMPdecase"/>
    <property type="match status" value="1"/>
</dbReference>
<evidence type="ECO:0000256" key="2">
    <source>
        <dbReference type="ARBA" id="ARBA00006350"/>
    </source>
</evidence>
<keyword evidence="8" id="KW-1185">Reference proteome</keyword>
<keyword evidence="5" id="KW-0119">Carbohydrate metabolism</keyword>
<dbReference type="SUPFAM" id="SSF89562">
    <property type="entry name" value="RraA-like"/>
    <property type="match status" value="1"/>
</dbReference>
<dbReference type="GO" id="GO:0019854">
    <property type="term" value="P:L-ascorbic acid catabolic process"/>
    <property type="evidence" value="ECO:0007669"/>
    <property type="project" value="TreeGrafter"/>
</dbReference>
<dbReference type="GO" id="GO:0006207">
    <property type="term" value="P:'de novo' pyrimidine nucleobase biosynthetic process"/>
    <property type="evidence" value="ECO:0007669"/>
    <property type="project" value="InterPro"/>
</dbReference>
<accession>A0AA96V062</accession>
<dbReference type="NCBIfam" id="TIGR03128">
    <property type="entry name" value="RuMP_HxlA"/>
    <property type="match status" value="1"/>
</dbReference>
<dbReference type="AlphaFoldDB" id="A0AA96V062"/>
<dbReference type="InterPro" id="IPR017120">
    <property type="entry name" value="Bifunct_HPS/DMK_prd"/>
</dbReference>
<dbReference type="SUPFAM" id="SSF51366">
    <property type="entry name" value="Ribulose-phoshate binding barrel"/>
    <property type="match status" value="1"/>
</dbReference>
<proteinExistence type="inferred from homology"/>
<comment type="similarity">
    <text evidence="2">Belongs to the HPS/KGPDC family. HPS subfamily.</text>
</comment>
<evidence type="ECO:0000256" key="5">
    <source>
        <dbReference type="ARBA" id="ARBA00023277"/>
    </source>
</evidence>
<dbReference type="Pfam" id="PF03737">
    <property type="entry name" value="RraA-like"/>
    <property type="match status" value="1"/>
</dbReference>
<dbReference type="InterPro" id="IPR017553">
    <property type="entry name" value="3-hexulose-6-phosphate_synth"/>
</dbReference>
<keyword evidence="4 7" id="KW-0456">Lyase</keyword>
<dbReference type="InterPro" id="IPR001754">
    <property type="entry name" value="OMPdeCOase_dom"/>
</dbReference>
<dbReference type="NCBIfam" id="NF005442">
    <property type="entry name" value="PRK07028.1"/>
    <property type="match status" value="1"/>
</dbReference>
<dbReference type="KEGG" id="mehf:MmiHf6_08380"/>
<dbReference type="CDD" id="cd04726">
    <property type="entry name" value="KGPDC_HPS"/>
    <property type="match status" value="1"/>
</dbReference>
<dbReference type="PIRSF" id="PIRSF037137">
    <property type="entry name" value="HPS_DMK_prd"/>
    <property type="match status" value="1"/>
</dbReference>
<dbReference type="GO" id="GO:0043801">
    <property type="term" value="F:hexulose-6-phosphate synthase activity"/>
    <property type="evidence" value="ECO:0007669"/>
    <property type="project" value="UniProtKB-EC"/>
</dbReference>
<dbReference type="FunFam" id="3.20.20.70:FF:000022">
    <property type="entry name" value="3-keto-L-gulonate-6-phosphate decarboxylase UlaD"/>
    <property type="match status" value="1"/>
</dbReference>
<dbReference type="Proteomes" id="UP001302978">
    <property type="component" value="Chromosome"/>
</dbReference>
<dbReference type="EMBL" id="CP131059">
    <property type="protein sequence ID" value="WNY23530.1"/>
    <property type="molecule type" value="Genomic_DNA"/>
</dbReference>
<reference evidence="7 8" key="1">
    <citation type="submission" date="2023-07" db="EMBL/GenBank/DDBJ databases">
        <title>Closed genoem sequence of Methanomicrococcus sp. Hf6.</title>
        <authorList>
            <person name="Poehlein A."/>
            <person name="Protasov E."/>
            <person name="Platt K."/>
            <person name="Reeh H."/>
            <person name="Daniel R."/>
            <person name="Brune A."/>
        </authorList>
    </citation>
    <scope>NUCLEOTIDE SEQUENCE [LARGE SCALE GENOMIC DNA]</scope>
    <source>
        <strain evidence="7 8">Hf6</strain>
    </source>
</reference>
<dbReference type="CDD" id="cd16841">
    <property type="entry name" value="RraA_family"/>
    <property type="match status" value="1"/>
</dbReference>
<evidence type="ECO:0000313" key="8">
    <source>
        <dbReference type="Proteomes" id="UP001302978"/>
    </source>
</evidence>
<dbReference type="InterPro" id="IPR013785">
    <property type="entry name" value="Aldolase_TIM"/>
</dbReference>
<organism evidence="7 8">
    <name type="scientific">Methanimicrococcus hongohii</name>
    <dbReference type="NCBI Taxonomy" id="3028295"/>
    <lineage>
        <taxon>Archaea</taxon>
        <taxon>Methanobacteriati</taxon>
        <taxon>Methanobacteriota</taxon>
        <taxon>Stenosarchaea group</taxon>
        <taxon>Methanomicrobia</taxon>
        <taxon>Methanosarcinales</taxon>
        <taxon>Methanosarcinaceae</taxon>
        <taxon>Methanimicrococcus</taxon>
    </lineage>
</organism>
<dbReference type="RefSeq" id="WP_316558556.1">
    <property type="nucleotide sequence ID" value="NZ_CP131059.1"/>
</dbReference>
<dbReference type="InterPro" id="IPR041710">
    <property type="entry name" value="HPS/KGPDC"/>
</dbReference>
<dbReference type="InterPro" id="IPR005493">
    <property type="entry name" value="RraA/RraA-like"/>
</dbReference>
<dbReference type="InterPro" id="IPR011060">
    <property type="entry name" value="RibuloseP-bd_barrel"/>
</dbReference>
<dbReference type="GO" id="GO:0004590">
    <property type="term" value="F:orotidine-5'-phosphate decarboxylase activity"/>
    <property type="evidence" value="ECO:0007669"/>
    <property type="project" value="InterPro"/>
</dbReference>
<sequence>MVKIQVALDVIESDRAVKIAEEAVLGGADWIEAGTPLIKSAGMDIIRRLRETFPNNIILADMKTMDVGAAEVEMAAKSGANVVTILAAADDAVIRDSLLSAKKYGVRIMVDLISSPDPIARAKEVEALGIDLINVHVGIDAQMTGESPIEKLRKLAAETDMEIAVAGGLNPETALIAAQTGADIVIVGSYIINSDNVKQSAAEIRKAVDSSESGSIESAESNKKSKEEEMIEIFRKVSTSNISDAMHRKGAMQGISSKIPGKKIVGKAVTVRTFGGDWAKPVEAIDISEPGDIVVIYNGDRDIAMWGGLATLTAVNRKLEGVVVDGAIRDYDEIRQSDFPVFAANIVPNAGDPKGLGEINVEIVCGNQTVNPGDYIVGDDSGVVVVPKDRAYEIARRSEEVWKREKRLFDEINNGKTLAGALELLKWETRK</sequence>
<name>A0AA96V062_9EURY</name>
<gene>
    <name evidence="7" type="primary">ulaD_1</name>
    <name evidence="7" type="ORF">MmiHf6_08380</name>
</gene>
<dbReference type="GeneID" id="85195364"/>